<dbReference type="PATRIC" id="fig|1227491.4.peg.2101"/>
<evidence type="ECO:0000313" key="1">
    <source>
        <dbReference type="EMBL" id="ELZ05764.1"/>
    </source>
</evidence>
<accession>M0B7Y7</accession>
<keyword evidence="2" id="KW-1185">Reference proteome</keyword>
<gene>
    <name evidence="1" type="ORF">C480_10215</name>
</gene>
<proteinExistence type="predicted"/>
<comment type="caution">
    <text evidence="1">The sequence shown here is derived from an EMBL/GenBank/DDBJ whole genome shotgun (WGS) entry which is preliminary data.</text>
</comment>
<evidence type="ECO:0000313" key="2">
    <source>
        <dbReference type="Proteomes" id="UP000011591"/>
    </source>
</evidence>
<sequence>MRSFARSQTVECSHCAGAGERYELEHPEGGTDWDAGVSLFDRVDGEWSITGRVRECPKCHGFGRRNKAEVSR</sequence>
<organism evidence="1 2">
    <name type="scientific">Natrialba aegyptia DSM 13077</name>
    <dbReference type="NCBI Taxonomy" id="1227491"/>
    <lineage>
        <taxon>Archaea</taxon>
        <taxon>Methanobacteriati</taxon>
        <taxon>Methanobacteriota</taxon>
        <taxon>Stenosarchaea group</taxon>
        <taxon>Halobacteria</taxon>
        <taxon>Halobacteriales</taxon>
        <taxon>Natrialbaceae</taxon>
        <taxon>Natrialba</taxon>
    </lineage>
</organism>
<name>M0B7Y7_9EURY</name>
<dbReference type="EMBL" id="AOIP01000022">
    <property type="protein sequence ID" value="ELZ05764.1"/>
    <property type="molecule type" value="Genomic_DNA"/>
</dbReference>
<dbReference type="Proteomes" id="UP000011591">
    <property type="component" value="Unassembled WGS sequence"/>
</dbReference>
<dbReference type="RefSeq" id="WP_006665507.1">
    <property type="nucleotide sequence ID" value="NZ_AOIP01000022.1"/>
</dbReference>
<reference evidence="1 2" key="1">
    <citation type="journal article" date="2014" name="PLoS Genet.">
        <title>Phylogenetically driven sequencing of extremely halophilic archaea reveals strategies for static and dynamic osmo-response.</title>
        <authorList>
            <person name="Becker E.A."/>
            <person name="Seitzer P.M."/>
            <person name="Tritt A."/>
            <person name="Larsen D."/>
            <person name="Krusor M."/>
            <person name="Yao A.I."/>
            <person name="Wu D."/>
            <person name="Madern D."/>
            <person name="Eisen J.A."/>
            <person name="Darling A.E."/>
            <person name="Facciotti M.T."/>
        </authorList>
    </citation>
    <scope>NUCLEOTIDE SEQUENCE [LARGE SCALE GENOMIC DNA]</scope>
    <source>
        <strain evidence="1 2">DSM 13077</strain>
    </source>
</reference>
<dbReference type="AlphaFoldDB" id="M0B7Y7"/>
<protein>
    <submittedName>
        <fullName evidence="1">Uncharacterized protein</fullName>
    </submittedName>
</protein>